<feature type="region of interest" description="Disordered" evidence="1">
    <location>
        <begin position="1"/>
        <end position="25"/>
    </location>
</feature>
<keyword evidence="4" id="KW-1185">Reference proteome</keyword>
<dbReference type="EMBL" id="JAWWNJ010000136">
    <property type="protein sequence ID" value="KAK6984621.1"/>
    <property type="molecule type" value="Genomic_DNA"/>
</dbReference>
<feature type="compositionally biased region" description="Basic and acidic residues" evidence="1">
    <location>
        <begin position="1"/>
        <end position="11"/>
    </location>
</feature>
<accession>A0AAV9ZKB2</accession>
<evidence type="ECO:0000256" key="1">
    <source>
        <dbReference type="SAM" id="MobiDB-lite"/>
    </source>
</evidence>
<feature type="transmembrane region" description="Helical" evidence="2">
    <location>
        <begin position="32"/>
        <end position="55"/>
    </location>
</feature>
<evidence type="ECO:0000313" key="3">
    <source>
        <dbReference type="EMBL" id="KAK6984621.1"/>
    </source>
</evidence>
<reference evidence="3 4" key="1">
    <citation type="journal article" date="2024" name="J Genomics">
        <title>Draft genome sequencing and assembly of Favolaschia claudopus CIRM-BRFM 2984 isolated from oak limbs.</title>
        <authorList>
            <person name="Navarro D."/>
            <person name="Drula E."/>
            <person name="Chaduli D."/>
            <person name="Cazenave R."/>
            <person name="Ahrendt S."/>
            <person name="Wang J."/>
            <person name="Lipzen A."/>
            <person name="Daum C."/>
            <person name="Barry K."/>
            <person name="Grigoriev I.V."/>
            <person name="Favel A."/>
            <person name="Rosso M.N."/>
            <person name="Martin F."/>
        </authorList>
    </citation>
    <scope>NUCLEOTIDE SEQUENCE [LARGE SCALE GENOMIC DNA]</scope>
    <source>
        <strain evidence="3 4">CIRM-BRFM 2984</strain>
    </source>
</reference>
<gene>
    <name evidence="3" type="ORF">R3P38DRAFT_2806433</name>
</gene>
<evidence type="ECO:0008006" key="5">
    <source>
        <dbReference type="Google" id="ProtNLM"/>
    </source>
</evidence>
<proteinExistence type="predicted"/>
<keyword evidence="2" id="KW-1133">Transmembrane helix</keyword>
<name>A0AAV9ZKB2_9AGAR</name>
<evidence type="ECO:0000256" key="2">
    <source>
        <dbReference type="SAM" id="Phobius"/>
    </source>
</evidence>
<protein>
    <recommendedName>
        <fullName evidence="5">Mitochondrial mRNA-processing protein COX24 C-terminal domain-containing protein</fullName>
    </recommendedName>
</protein>
<dbReference type="Proteomes" id="UP001362999">
    <property type="component" value="Unassembled WGS sequence"/>
</dbReference>
<organism evidence="3 4">
    <name type="scientific">Favolaschia claudopus</name>
    <dbReference type="NCBI Taxonomy" id="2862362"/>
    <lineage>
        <taxon>Eukaryota</taxon>
        <taxon>Fungi</taxon>
        <taxon>Dikarya</taxon>
        <taxon>Basidiomycota</taxon>
        <taxon>Agaricomycotina</taxon>
        <taxon>Agaricomycetes</taxon>
        <taxon>Agaricomycetidae</taxon>
        <taxon>Agaricales</taxon>
        <taxon>Marasmiineae</taxon>
        <taxon>Mycenaceae</taxon>
        <taxon>Favolaschia</taxon>
    </lineage>
</organism>
<sequence>MAACNERESNRAHATPGPSELKRTQSYRGPDLAQNIFGVGSVVLRLVFVAAAVAMSSSPSVPTFQVEPRVGPAPSSSIVLPLRQVPSTCGPAANAPLAVAFTSSFAMAQELVRPAWTEEPWPSIINALPMGQNKSRVSIVTFLQNPTPSSDLAYYNKALPPLPKSAKATDRPPPTAPVPLDVGSSCTDILDPKNFRLIQDVTQAAKYRRKRKKMMRSLDITEKAGHIVKFKRRRRRSSCRR</sequence>
<comment type="caution">
    <text evidence="3">The sequence shown here is derived from an EMBL/GenBank/DDBJ whole genome shotgun (WGS) entry which is preliminary data.</text>
</comment>
<evidence type="ECO:0000313" key="4">
    <source>
        <dbReference type="Proteomes" id="UP001362999"/>
    </source>
</evidence>
<keyword evidence="2" id="KW-0812">Transmembrane</keyword>
<keyword evidence="2" id="KW-0472">Membrane</keyword>
<dbReference type="AlphaFoldDB" id="A0AAV9ZKB2"/>